<dbReference type="STRING" id="4565.A0A3B6KMH2"/>
<evidence type="ECO:0000256" key="6">
    <source>
        <dbReference type="ARBA" id="ARBA00023242"/>
    </source>
</evidence>
<dbReference type="GO" id="GO:0005634">
    <property type="term" value="C:nucleus"/>
    <property type="evidence" value="ECO:0007669"/>
    <property type="project" value="UniProtKB-SubCell"/>
</dbReference>
<dbReference type="Pfam" id="PF00847">
    <property type="entry name" value="AP2"/>
    <property type="match status" value="1"/>
</dbReference>
<keyword evidence="6" id="KW-0539">Nucleus</keyword>
<evidence type="ECO:0000313" key="9">
    <source>
        <dbReference type="EnsemblPlants" id="TraesCS5A02G405400.1"/>
    </source>
</evidence>
<sequence length="629" mass="66233">MTNGGHSMSGASIASGAGGWLGFSLSPHVAMEAAAGSGIVDVAGHHHAQHGGVYYHPDAVASSPMSFYFGGSDNVGAASGGYYSGISALPLRSDGSLCLADALRRSEQKHHGAEVSAPPKLEDFLGASPAMALSLDNSGYYYGGQGHGHGDAGGGQHQLPYAMMPGSGGHHMYYDAHAALLDEQAAATSAAMEAAGWMARAGDVYDVDAGNGEDAIVATGHDNPGGYVHPLTLSMSSGSQSSCVTMQQAAAHAHAYVGAGGECVGQATAASKKRGAGAGQNKQPVVHRKCIDTFGQRTSKYRGVTRHRWTGRYEAHLWDNSCRKEGQTRKGRQVYLGGYDMEEKAARAYDLAALKYWGASTHINFPVEDYQEELEVMKNMTRQEYVAHLRRKSSGFSRGASVYRGVTRHHQQGRWQARIGRVSGNKDLYLGTFSAEADAAEAYDVAAIKFRGLNAVTNFDINRYDVDKIMESSTLLPGDQVRRRKDGPDESAAVVASAAAALVQAGSAADYWRQPAAVTTEEHSRHHLDLLSSESFSLLRGVVSLDGDAAGAQGQGNRMSGASSLATSLSNSREQSPDQGGGLAMLFARPEAPKLASSLPMGTWVSSPAPARPGVSVAHMPVFAAWADA</sequence>
<proteinExistence type="inferred from homology"/>
<dbReference type="Gramene" id="TraesROB_scaffold_006328_01G000100.1">
    <property type="protein sequence ID" value="TraesROB_scaffold_006328_01G000100.1"/>
    <property type="gene ID" value="TraesROB_scaffold_006328_01G000100"/>
</dbReference>
<dbReference type="AlphaFoldDB" id="A0A3B6KMH2"/>
<dbReference type="SMR" id="A0A3B6KMH2"/>
<dbReference type="FunFam" id="3.30.730.10:FF:000002">
    <property type="entry name" value="AP2-like ethylene-responsive transcription factor"/>
    <property type="match status" value="1"/>
</dbReference>
<keyword evidence="5" id="KW-0804">Transcription</keyword>
<dbReference type="Gramene" id="TraesARI5A03G02776180.1">
    <property type="protein sequence ID" value="TraesARI5A03G02776180.1"/>
    <property type="gene ID" value="TraesARI5A03G02776180"/>
</dbReference>
<dbReference type="PANTHER" id="PTHR32467:SF112">
    <property type="entry name" value="AP2_ERF DOMAIN-CONTAINING PROTEIN"/>
    <property type="match status" value="1"/>
</dbReference>
<dbReference type="PROSITE" id="PS51032">
    <property type="entry name" value="AP2_ERF"/>
    <property type="match status" value="2"/>
</dbReference>
<dbReference type="CDD" id="cd00018">
    <property type="entry name" value="AP2"/>
    <property type="match status" value="2"/>
</dbReference>
<evidence type="ECO:0000259" key="8">
    <source>
        <dbReference type="PROSITE" id="PS51032"/>
    </source>
</evidence>
<dbReference type="PRINTS" id="PR00367">
    <property type="entry name" value="ETHRSPELEMNT"/>
</dbReference>
<name>A0A3B6KMH2_WHEAT</name>
<dbReference type="GO" id="GO:0003700">
    <property type="term" value="F:DNA-binding transcription factor activity"/>
    <property type="evidence" value="ECO:0007669"/>
    <property type="project" value="InterPro"/>
</dbReference>
<protein>
    <recommendedName>
        <fullName evidence="8">AP2/ERF domain-containing protein</fullName>
    </recommendedName>
</protein>
<dbReference type="Gene3D" id="3.30.730.10">
    <property type="entry name" value="AP2/ERF domain"/>
    <property type="match status" value="2"/>
</dbReference>
<organism evidence="9">
    <name type="scientific">Triticum aestivum</name>
    <name type="common">Wheat</name>
    <dbReference type="NCBI Taxonomy" id="4565"/>
    <lineage>
        <taxon>Eukaryota</taxon>
        <taxon>Viridiplantae</taxon>
        <taxon>Streptophyta</taxon>
        <taxon>Embryophyta</taxon>
        <taxon>Tracheophyta</taxon>
        <taxon>Spermatophyta</taxon>
        <taxon>Magnoliopsida</taxon>
        <taxon>Liliopsida</taxon>
        <taxon>Poales</taxon>
        <taxon>Poaceae</taxon>
        <taxon>BOP clade</taxon>
        <taxon>Pooideae</taxon>
        <taxon>Triticodae</taxon>
        <taxon>Triticeae</taxon>
        <taxon>Triticinae</taxon>
        <taxon>Triticum</taxon>
    </lineage>
</organism>
<dbReference type="Gramene" id="TraesKAR5A01G0363320.1">
    <property type="protein sequence ID" value="cds.TraesKAR5A01G0363320.1"/>
    <property type="gene ID" value="TraesKAR5A01G0363320"/>
</dbReference>
<dbReference type="Proteomes" id="UP000019116">
    <property type="component" value="Chromosome 5A"/>
</dbReference>
<dbReference type="InterPro" id="IPR036955">
    <property type="entry name" value="AP2/ERF_dom_sf"/>
</dbReference>
<keyword evidence="2" id="KW-0677">Repeat</keyword>
<accession>A0A3B6KMH2</accession>
<dbReference type="InterPro" id="IPR001471">
    <property type="entry name" value="AP2/ERF_dom"/>
</dbReference>
<comment type="subcellular location">
    <subcellularLocation>
        <location evidence="1">Nucleus</location>
    </subcellularLocation>
</comment>
<dbReference type="Gramene" id="TraesWEE_scaffold_006021_01G000100.1">
    <property type="protein sequence ID" value="TraesWEE_scaffold_006021_01G000100.1"/>
    <property type="gene ID" value="TraesWEE_scaffold_006021_01G000100"/>
</dbReference>
<dbReference type="GO" id="GO:0003677">
    <property type="term" value="F:DNA binding"/>
    <property type="evidence" value="ECO:0007669"/>
    <property type="project" value="UniProtKB-KW"/>
</dbReference>
<dbReference type="Gramene" id="TraesCLE_scaffold_011778_01G000100.1">
    <property type="protein sequence ID" value="TraesCLE_scaffold_011778_01G000100.1"/>
    <property type="gene ID" value="TraesCLE_scaffold_011778_01G000100"/>
</dbReference>
<feature type="domain" description="AP2/ERF" evidence="8">
    <location>
        <begin position="300"/>
        <end position="366"/>
    </location>
</feature>
<dbReference type="OrthoDB" id="207175at2759"/>
<dbReference type="InterPro" id="IPR016177">
    <property type="entry name" value="DNA-bd_dom_sf"/>
</dbReference>
<comment type="similarity">
    <text evidence="7">Belongs to the AP2/ERF transcription factor family. AP2 subfamily.</text>
</comment>
<evidence type="ECO:0000256" key="3">
    <source>
        <dbReference type="ARBA" id="ARBA00023015"/>
    </source>
</evidence>
<feature type="domain" description="AP2/ERF" evidence="8">
    <location>
        <begin position="402"/>
        <end position="460"/>
    </location>
</feature>
<evidence type="ECO:0000256" key="5">
    <source>
        <dbReference type="ARBA" id="ARBA00023163"/>
    </source>
</evidence>
<evidence type="ECO:0000256" key="4">
    <source>
        <dbReference type="ARBA" id="ARBA00023125"/>
    </source>
</evidence>
<dbReference type="OMA" id="NEARECT"/>
<evidence type="ECO:0000256" key="2">
    <source>
        <dbReference type="ARBA" id="ARBA00022737"/>
    </source>
</evidence>
<dbReference type="SMART" id="SM00380">
    <property type="entry name" value="AP2"/>
    <property type="match status" value="2"/>
</dbReference>
<evidence type="ECO:0000256" key="7">
    <source>
        <dbReference type="ARBA" id="ARBA00037973"/>
    </source>
</evidence>
<keyword evidence="4" id="KW-0238">DNA-binding</keyword>
<dbReference type="Gramene" id="TraesCS5A02G405400.1">
    <property type="protein sequence ID" value="TraesCS5A02G405400.1"/>
    <property type="gene ID" value="TraesCS5A02G405400"/>
</dbReference>
<gene>
    <name evidence="9" type="primary">LOC123105163</name>
</gene>
<dbReference type="SUPFAM" id="SSF54171">
    <property type="entry name" value="DNA-binding domain"/>
    <property type="match status" value="2"/>
</dbReference>
<dbReference type="EnsemblPlants" id="TraesCS5A02G405400.1">
    <property type="protein sequence ID" value="TraesCS5A02G405400.1"/>
    <property type="gene ID" value="TraesCS5A02G405400"/>
</dbReference>
<dbReference type="GeneID" id="123105163"/>
<reference evidence="9" key="2">
    <citation type="submission" date="2018-10" db="UniProtKB">
        <authorList>
            <consortium name="EnsemblPlants"/>
        </authorList>
    </citation>
    <scope>IDENTIFICATION</scope>
</reference>
<keyword evidence="10" id="KW-1185">Reference proteome</keyword>
<dbReference type="Gramene" id="TraesCS5A03G0962200.1">
    <property type="protein sequence ID" value="TraesCS5A03G0962200.1.CDS"/>
    <property type="gene ID" value="TraesCS5A03G0962200"/>
</dbReference>
<dbReference type="PANTHER" id="PTHR32467">
    <property type="entry name" value="AP2-LIKE ETHYLENE-RESPONSIVE TRANSCRIPTION FACTOR"/>
    <property type="match status" value="1"/>
</dbReference>
<dbReference type="RefSeq" id="XP_044383104.1">
    <property type="nucleotide sequence ID" value="XM_044527169.1"/>
</dbReference>
<evidence type="ECO:0000256" key="1">
    <source>
        <dbReference type="ARBA" id="ARBA00004123"/>
    </source>
</evidence>
<reference evidence="9" key="1">
    <citation type="submission" date="2018-08" db="EMBL/GenBank/DDBJ databases">
        <authorList>
            <person name="Rossello M."/>
        </authorList>
    </citation>
    <scope>NUCLEOTIDE SEQUENCE [LARGE SCALE GENOMIC DNA]</scope>
    <source>
        <strain evidence="9">cv. Chinese Spring</strain>
    </source>
</reference>
<dbReference type="FunFam" id="3.30.730.10:FF:000003">
    <property type="entry name" value="AP2-like ethylene-responsive transcription factor ANT"/>
    <property type="match status" value="1"/>
</dbReference>
<dbReference type="Gramene" id="TraesCAD_scaffold_010428_01G000100.1">
    <property type="protein sequence ID" value="TraesCAD_scaffold_010428_01G000100.1"/>
    <property type="gene ID" value="TraesCAD_scaffold_010428_01G000100"/>
</dbReference>
<keyword evidence="3" id="KW-0805">Transcription regulation</keyword>
<dbReference type="Gramene" id="TraesSTA5A03G02725180.1">
    <property type="protein sequence ID" value="TraesSTA5A03G02725180.1"/>
    <property type="gene ID" value="TraesSTA5A03G02725180"/>
</dbReference>
<evidence type="ECO:0000313" key="10">
    <source>
        <dbReference type="Proteomes" id="UP000019116"/>
    </source>
</evidence>